<keyword evidence="3" id="KW-0808">Transferase</keyword>
<comment type="similarity">
    <text evidence="2">Belongs to the asaB hydroxylase/desaturase family.</text>
</comment>
<gene>
    <name evidence="3" type="ORF">BDV96DRAFT_654808</name>
</gene>
<reference evidence="3" key="1">
    <citation type="journal article" date="2020" name="Stud. Mycol.">
        <title>101 Dothideomycetes genomes: a test case for predicting lifestyles and emergence of pathogens.</title>
        <authorList>
            <person name="Haridas S."/>
            <person name="Albert R."/>
            <person name="Binder M."/>
            <person name="Bloem J."/>
            <person name="Labutti K."/>
            <person name="Salamov A."/>
            <person name="Andreopoulos B."/>
            <person name="Baker S."/>
            <person name="Barry K."/>
            <person name="Bills G."/>
            <person name="Bluhm B."/>
            <person name="Cannon C."/>
            <person name="Castanera R."/>
            <person name="Culley D."/>
            <person name="Daum C."/>
            <person name="Ezra D."/>
            <person name="Gonzalez J."/>
            <person name="Henrissat B."/>
            <person name="Kuo A."/>
            <person name="Liang C."/>
            <person name="Lipzen A."/>
            <person name="Lutzoni F."/>
            <person name="Magnuson J."/>
            <person name="Mondo S."/>
            <person name="Nolan M."/>
            <person name="Ohm R."/>
            <person name="Pangilinan J."/>
            <person name="Park H.-J."/>
            <person name="Ramirez L."/>
            <person name="Alfaro M."/>
            <person name="Sun H."/>
            <person name="Tritt A."/>
            <person name="Yoshinaga Y."/>
            <person name="Zwiers L.-H."/>
            <person name="Turgeon B."/>
            <person name="Goodwin S."/>
            <person name="Spatafora J."/>
            <person name="Crous P."/>
            <person name="Grigoriev I."/>
        </authorList>
    </citation>
    <scope>NUCLEOTIDE SEQUENCE</scope>
    <source>
        <strain evidence="3">CBS 627.86</strain>
    </source>
</reference>
<proteinExistence type="inferred from homology"/>
<accession>A0A6A5YH96</accession>
<keyword evidence="1" id="KW-0560">Oxidoreductase</keyword>
<sequence>MVLEQKPQAAVKSSLWYLEESELYRTTKPYHLTFIPDTGLPQTNINAVEAKDISIVDLRTWREPITFDTNGFTLLTLDDNFGNPDYESKAFLEQHYFPSLESSLGKVFPGCKARVLQHRIRKRHEKFPISTGQDYDFGQPARVVHVGLDYTAASAKRNIRSHLGDETPFTLQGRYLYVTVWRPLKGPNQDWPLAVCDAASVDPENDLEAADYVSKDEVTENYLAYFRPHHRWFYVSNQSSNEAIVFRQHDSKQVLPSGIPHAAFYDPSASDKTPRESIEVSLVVYWASKE</sequence>
<dbReference type="Proteomes" id="UP000799770">
    <property type="component" value="Unassembled WGS sequence"/>
</dbReference>
<dbReference type="PANTHER" id="PTHR34598:SF3">
    <property type="entry name" value="OXIDOREDUCTASE AN1597"/>
    <property type="match status" value="1"/>
</dbReference>
<evidence type="ECO:0000313" key="4">
    <source>
        <dbReference type="Proteomes" id="UP000799770"/>
    </source>
</evidence>
<dbReference type="NCBIfam" id="NF041278">
    <property type="entry name" value="CmcJ_NvfI_EfuI"/>
    <property type="match status" value="1"/>
</dbReference>
<keyword evidence="3" id="KW-0489">Methyltransferase</keyword>
<dbReference type="PANTHER" id="PTHR34598">
    <property type="entry name" value="BLL6449 PROTEIN"/>
    <property type="match status" value="1"/>
</dbReference>
<dbReference type="GO" id="GO:0032259">
    <property type="term" value="P:methylation"/>
    <property type="evidence" value="ECO:0007669"/>
    <property type="project" value="UniProtKB-KW"/>
</dbReference>
<dbReference type="GO" id="GO:0008168">
    <property type="term" value="F:methyltransferase activity"/>
    <property type="evidence" value="ECO:0007669"/>
    <property type="project" value="UniProtKB-KW"/>
</dbReference>
<evidence type="ECO:0000313" key="3">
    <source>
        <dbReference type="EMBL" id="KAF2106425.1"/>
    </source>
</evidence>
<dbReference type="EMBL" id="ML977363">
    <property type="protein sequence ID" value="KAF2106425.1"/>
    <property type="molecule type" value="Genomic_DNA"/>
</dbReference>
<keyword evidence="4" id="KW-1185">Reference proteome</keyword>
<name>A0A6A5YH96_9PLEO</name>
<evidence type="ECO:0000256" key="2">
    <source>
        <dbReference type="ARBA" id="ARBA00023604"/>
    </source>
</evidence>
<dbReference type="InterPro" id="IPR044053">
    <property type="entry name" value="AsaB-like"/>
</dbReference>
<dbReference type="GO" id="GO:0016491">
    <property type="term" value="F:oxidoreductase activity"/>
    <property type="evidence" value="ECO:0007669"/>
    <property type="project" value="UniProtKB-KW"/>
</dbReference>
<dbReference type="AlphaFoldDB" id="A0A6A5YH96"/>
<protein>
    <submittedName>
        <fullName evidence="3">Putative CmcJ-like methyltransferase</fullName>
    </submittedName>
</protein>
<evidence type="ECO:0000256" key="1">
    <source>
        <dbReference type="ARBA" id="ARBA00023002"/>
    </source>
</evidence>
<dbReference type="OrthoDB" id="412788at2759"/>
<organism evidence="3 4">
    <name type="scientific">Lophiotrema nucula</name>
    <dbReference type="NCBI Taxonomy" id="690887"/>
    <lineage>
        <taxon>Eukaryota</taxon>
        <taxon>Fungi</taxon>
        <taxon>Dikarya</taxon>
        <taxon>Ascomycota</taxon>
        <taxon>Pezizomycotina</taxon>
        <taxon>Dothideomycetes</taxon>
        <taxon>Pleosporomycetidae</taxon>
        <taxon>Pleosporales</taxon>
        <taxon>Lophiotremataceae</taxon>
        <taxon>Lophiotrema</taxon>
    </lineage>
</organism>